<accession>A0ABT1E6Z4</accession>
<keyword evidence="6" id="KW-1133">Transmembrane helix</keyword>
<dbReference type="InterPro" id="IPR000223">
    <property type="entry name" value="Pept_S26A_signal_pept_1"/>
</dbReference>
<feature type="domain" description="Peptidase S26" evidence="7">
    <location>
        <begin position="21"/>
        <end position="178"/>
    </location>
</feature>
<evidence type="ECO:0000256" key="5">
    <source>
        <dbReference type="ARBA" id="ARBA00022801"/>
    </source>
</evidence>
<evidence type="ECO:0000313" key="8">
    <source>
        <dbReference type="EMBL" id="MCP1101605.1"/>
    </source>
</evidence>
<protein>
    <recommendedName>
        <fullName evidence="4 6">Signal peptidase I</fullName>
        <ecNumber evidence="4 6">3.4.21.89</ecNumber>
    </recommendedName>
</protein>
<dbReference type="Gene3D" id="2.10.109.10">
    <property type="entry name" value="Umud Fragment, subunit A"/>
    <property type="match status" value="1"/>
</dbReference>
<keyword evidence="9" id="KW-1185">Reference proteome</keyword>
<keyword evidence="6" id="KW-0472">Membrane</keyword>
<dbReference type="RefSeq" id="WP_262065392.1">
    <property type="nucleotide sequence ID" value="NZ_JAMXOD010000004.1"/>
</dbReference>
<dbReference type="PROSITE" id="PS00761">
    <property type="entry name" value="SPASE_I_3"/>
    <property type="match status" value="1"/>
</dbReference>
<comment type="catalytic activity">
    <reaction evidence="1 6">
        <text>Cleavage of hydrophobic, N-terminal signal or leader sequences from secreted and periplasmic proteins.</text>
        <dbReference type="EC" id="3.4.21.89"/>
    </reaction>
</comment>
<dbReference type="NCBIfam" id="TIGR02227">
    <property type="entry name" value="sigpep_I_bact"/>
    <property type="match status" value="1"/>
</dbReference>
<dbReference type="PROSITE" id="PS00760">
    <property type="entry name" value="SPASE_I_2"/>
    <property type="match status" value="1"/>
</dbReference>
<organism evidence="8 9">
    <name type="scientific">Aequitasia blattaphilus</name>
    <dbReference type="NCBI Taxonomy" id="2949332"/>
    <lineage>
        <taxon>Bacteria</taxon>
        <taxon>Bacillati</taxon>
        <taxon>Bacillota</taxon>
        <taxon>Clostridia</taxon>
        <taxon>Lachnospirales</taxon>
        <taxon>Lachnospiraceae</taxon>
        <taxon>Aequitasia</taxon>
    </lineage>
</organism>
<dbReference type="CDD" id="cd06530">
    <property type="entry name" value="S26_SPase_I"/>
    <property type="match status" value="1"/>
</dbReference>
<reference evidence="8 9" key="1">
    <citation type="journal article" date="2022" name="Genome Biol. Evol.">
        <title>Host diet, physiology and behaviors set the stage for Lachnospiraceae cladogenesis.</title>
        <authorList>
            <person name="Vera-Ponce De Leon A."/>
            <person name="Schneider M."/>
            <person name="Jahnes B.C."/>
            <person name="Sadowski V."/>
            <person name="Camuy-Velez L.A."/>
            <person name="Duan J."/>
            <person name="Sabree Z.L."/>
        </authorList>
    </citation>
    <scope>NUCLEOTIDE SEQUENCE [LARGE SCALE GENOMIC DNA]</scope>
    <source>
        <strain evidence="8 9">PAL113</strain>
    </source>
</reference>
<evidence type="ECO:0000256" key="1">
    <source>
        <dbReference type="ARBA" id="ARBA00000677"/>
    </source>
</evidence>
<sequence>MKVKRRKKKLQFDVSYISLIAKWIFKIFVTLLFAFVFVWYFGQRVSVVGDSMNPILHNGDITMVNRIVYNAMSPKRGDIIAFKPKGNEDAHYYIKRIVGLPGETIEVIESKIYVDGKKINESYEPSPIEEAGVLSEKVRLGNDEYFVLGDNRNNSEDSRSADIGNVKRDYIYGKVWFIASPSKHFGFVRSK</sequence>
<dbReference type="EMBL" id="JAMZFW010000004">
    <property type="protein sequence ID" value="MCP1101605.1"/>
    <property type="molecule type" value="Genomic_DNA"/>
</dbReference>
<dbReference type="GO" id="GO:0009003">
    <property type="term" value="F:signal peptidase activity"/>
    <property type="evidence" value="ECO:0007669"/>
    <property type="project" value="UniProtKB-EC"/>
</dbReference>
<comment type="subcellular location">
    <subcellularLocation>
        <location evidence="2">Cell membrane</location>
        <topology evidence="2">Single-pass type II membrane protein</topology>
    </subcellularLocation>
    <subcellularLocation>
        <location evidence="6">Membrane</location>
        <topology evidence="6">Single-pass type II membrane protein</topology>
    </subcellularLocation>
</comment>
<keyword evidence="6" id="KW-0812">Transmembrane</keyword>
<gene>
    <name evidence="8" type="primary">lepB</name>
    <name evidence="8" type="ORF">NK125_04145</name>
</gene>
<dbReference type="PRINTS" id="PR00727">
    <property type="entry name" value="LEADERPTASE"/>
</dbReference>
<keyword evidence="5 6" id="KW-0378">Hydrolase</keyword>
<evidence type="ECO:0000256" key="2">
    <source>
        <dbReference type="ARBA" id="ARBA00004401"/>
    </source>
</evidence>
<evidence type="ECO:0000313" key="9">
    <source>
        <dbReference type="Proteomes" id="UP001523566"/>
    </source>
</evidence>
<dbReference type="PANTHER" id="PTHR43390:SF1">
    <property type="entry name" value="CHLOROPLAST PROCESSING PEPTIDASE"/>
    <property type="match status" value="1"/>
</dbReference>
<evidence type="ECO:0000256" key="3">
    <source>
        <dbReference type="ARBA" id="ARBA00009370"/>
    </source>
</evidence>
<dbReference type="Pfam" id="PF10502">
    <property type="entry name" value="Peptidase_S26"/>
    <property type="match status" value="1"/>
</dbReference>
<dbReference type="InterPro" id="IPR019758">
    <property type="entry name" value="Pept_S26A_signal_pept_1_CS"/>
</dbReference>
<evidence type="ECO:0000259" key="7">
    <source>
        <dbReference type="Pfam" id="PF10502"/>
    </source>
</evidence>
<comment type="caution">
    <text evidence="8">The sequence shown here is derived from an EMBL/GenBank/DDBJ whole genome shotgun (WGS) entry which is preliminary data.</text>
</comment>
<keyword evidence="6" id="KW-0645">Protease</keyword>
<comment type="similarity">
    <text evidence="3 6">Belongs to the peptidase S26 family.</text>
</comment>
<feature type="transmembrane region" description="Helical" evidence="6">
    <location>
        <begin position="20"/>
        <end position="42"/>
    </location>
</feature>
<dbReference type="SUPFAM" id="SSF51306">
    <property type="entry name" value="LexA/Signal peptidase"/>
    <property type="match status" value="1"/>
</dbReference>
<dbReference type="Proteomes" id="UP001523566">
    <property type="component" value="Unassembled WGS sequence"/>
</dbReference>
<evidence type="ECO:0000256" key="4">
    <source>
        <dbReference type="ARBA" id="ARBA00013208"/>
    </source>
</evidence>
<name>A0ABT1E6Z4_9FIRM</name>
<dbReference type="InterPro" id="IPR019533">
    <property type="entry name" value="Peptidase_S26"/>
</dbReference>
<evidence type="ECO:0000256" key="6">
    <source>
        <dbReference type="RuleBase" id="RU362042"/>
    </source>
</evidence>
<dbReference type="InterPro" id="IPR019757">
    <property type="entry name" value="Pept_S26A_signal_pept_1_Lys-AS"/>
</dbReference>
<proteinExistence type="inferred from homology"/>
<dbReference type="InterPro" id="IPR036286">
    <property type="entry name" value="LexA/Signal_pep-like_sf"/>
</dbReference>
<dbReference type="PANTHER" id="PTHR43390">
    <property type="entry name" value="SIGNAL PEPTIDASE I"/>
    <property type="match status" value="1"/>
</dbReference>
<dbReference type="EC" id="3.4.21.89" evidence="4 6"/>